<evidence type="ECO:0000256" key="4">
    <source>
        <dbReference type="ARBA" id="ARBA00022786"/>
    </source>
</evidence>
<organism evidence="10 11">
    <name type="scientific">Apatococcus lobatus</name>
    <dbReference type="NCBI Taxonomy" id="904363"/>
    <lineage>
        <taxon>Eukaryota</taxon>
        <taxon>Viridiplantae</taxon>
        <taxon>Chlorophyta</taxon>
        <taxon>core chlorophytes</taxon>
        <taxon>Trebouxiophyceae</taxon>
        <taxon>Chlorellales</taxon>
        <taxon>Chlorellaceae</taxon>
        <taxon>Apatococcus</taxon>
    </lineage>
</organism>
<dbReference type="SUPFAM" id="SSF56204">
    <property type="entry name" value="Hect, E3 ligase catalytic domain"/>
    <property type="match status" value="1"/>
</dbReference>
<dbReference type="EMBL" id="JALJOS010000039">
    <property type="protein sequence ID" value="KAK9821279.1"/>
    <property type="molecule type" value="Genomic_DNA"/>
</dbReference>
<gene>
    <name evidence="10" type="ORF">WJX74_008357</name>
</gene>
<dbReference type="PANTHER" id="PTHR45700:SF6">
    <property type="entry name" value="E3 UBIQUITIN-PROTEIN LIGASE UPL6"/>
    <property type="match status" value="1"/>
</dbReference>
<feature type="compositionally biased region" description="Polar residues" evidence="8">
    <location>
        <begin position="1"/>
        <end position="10"/>
    </location>
</feature>
<dbReference type="InterPro" id="IPR000569">
    <property type="entry name" value="HECT_dom"/>
</dbReference>
<feature type="active site" description="Glycyl thioester intermediate" evidence="7">
    <location>
        <position position="1148"/>
    </location>
</feature>
<comment type="function">
    <text evidence="5">Probable E3 ubiquitin-protein ligase which mediates ubiquitination and subsequent proteasomal degradation of target proteins.</text>
</comment>
<feature type="region of interest" description="Disordered" evidence="8">
    <location>
        <begin position="1"/>
        <end position="42"/>
    </location>
</feature>
<evidence type="ECO:0000256" key="8">
    <source>
        <dbReference type="SAM" id="MobiDB-lite"/>
    </source>
</evidence>
<dbReference type="FunFam" id="3.30.2160.10:FF:000002">
    <property type="entry name" value="Putative Ubiquitin-protein ligase E3C"/>
    <property type="match status" value="1"/>
</dbReference>
<proteinExistence type="inferred from homology"/>
<dbReference type="InterPro" id="IPR035983">
    <property type="entry name" value="Hect_E3_ubiquitin_ligase"/>
</dbReference>
<dbReference type="InterPro" id="IPR044611">
    <property type="entry name" value="E3A/B/C-like"/>
</dbReference>
<keyword evidence="4 7" id="KW-0833">Ubl conjugation pathway</keyword>
<dbReference type="SMART" id="SM00119">
    <property type="entry name" value="HECTc"/>
    <property type="match status" value="1"/>
</dbReference>
<evidence type="ECO:0000256" key="6">
    <source>
        <dbReference type="ARBA" id="ARBA00061247"/>
    </source>
</evidence>
<feature type="region of interest" description="Disordered" evidence="8">
    <location>
        <begin position="290"/>
        <end position="325"/>
    </location>
</feature>
<dbReference type="Pfam" id="PF00632">
    <property type="entry name" value="HECT"/>
    <property type="match status" value="1"/>
</dbReference>
<dbReference type="AlphaFoldDB" id="A0AAW1QIR4"/>
<evidence type="ECO:0000256" key="3">
    <source>
        <dbReference type="ARBA" id="ARBA00022679"/>
    </source>
</evidence>
<keyword evidence="11" id="KW-1185">Reference proteome</keyword>
<dbReference type="GO" id="GO:0000209">
    <property type="term" value="P:protein polyubiquitination"/>
    <property type="evidence" value="ECO:0007669"/>
    <property type="project" value="InterPro"/>
</dbReference>
<comment type="catalytic activity">
    <reaction evidence="1">
        <text>S-ubiquitinyl-[E2 ubiquitin-conjugating enzyme]-L-cysteine + [acceptor protein]-L-lysine = [E2 ubiquitin-conjugating enzyme]-L-cysteine + N(6)-ubiquitinyl-[acceptor protein]-L-lysine.</text>
        <dbReference type="EC" id="2.3.2.26"/>
    </reaction>
</comment>
<evidence type="ECO:0000313" key="10">
    <source>
        <dbReference type="EMBL" id="KAK9821279.1"/>
    </source>
</evidence>
<evidence type="ECO:0000259" key="9">
    <source>
        <dbReference type="PROSITE" id="PS50237"/>
    </source>
</evidence>
<dbReference type="FunFam" id="3.30.2410.10:FF:000011">
    <property type="entry name" value="Putative Ubiquitin-protein ligase E3C"/>
    <property type="match status" value="1"/>
</dbReference>
<evidence type="ECO:0000256" key="1">
    <source>
        <dbReference type="ARBA" id="ARBA00000885"/>
    </source>
</evidence>
<evidence type="ECO:0000256" key="5">
    <source>
        <dbReference type="ARBA" id="ARBA00057703"/>
    </source>
</evidence>
<comment type="caution">
    <text evidence="10">The sequence shown here is derived from an EMBL/GenBank/DDBJ whole genome shotgun (WGS) entry which is preliminary data.</text>
</comment>
<feature type="compositionally biased region" description="Acidic residues" evidence="8">
    <location>
        <begin position="466"/>
        <end position="483"/>
    </location>
</feature>
<feature type="region of interest" description="Disordered" evidence="8">
    <location>
        <begin position="465"/>
        <end position="508"/>
    </location>
</feature>
<dbReference type="GO" id="GO:0061630">
    <property type="term" value="F:ubiquitin protein ligase activity"/>
    <property type="evidence" value="ECO:0007669"/>
    <property type="project" value="UniProtKB-EC"/>
</dbReference>
<feature type="domain" description="HECT" evidence="9">
    <location>
        <begin position="837"/>
        <end position="1180"/>
    </location>
</feature>
<dbReference type="PANTHER" id="PTHR45700">
    <property type="entry name" value="UBIQUITIN-PROTEIN LIGASE E3C"/>
    <property type="match status" value="1"/>
</dbReference>
<name>A0AAW1QIR4_9CHLO</name>
<dbReference type="GO" id="GO:0006511">
    <property type="term" value="P:ubiquitin-dependent protein catabolic process"/>
    <property type="evidence" value="ECO:0007669"/>
    <property type="project" value="TreeGrafter"/>
</dbReference>
<dbReference type="CDD" id="cd00078">
    <property type="entry name" value="HECTc"/>
    <property type="match status" value="1"/>
</dbReference>
<dbReference type="Gene3D" id="3.90.1750.10">
    <property type="entry name" value="Hect, E3 ligase catalytic domains"/>
    <property type="match status" value="1"/>
</dbReference>
<feature type="compositionally biased region" description="Polar residues" evidence="8">
    <location>
        <begin position="497"/>
        <end position="508"/>
    </location>
</feature>
<evidence type="ECO:0000313" key="11">
    <source>
        <dbReference type="Proteomes" id="UP001438707"/>
    </source>
</evidence>
<protein>
    <recommendedName>
        <fullName evidence="2">HECT-type E3 ubiquitin transferase</fullName>
        <ecNumber evidence="2">2.3.2.26</ecNumber>
    </recommendedName>
</protein>
<dbReference type="Gene3D" id="3.30.2410.10">
    <property type="entry name" value="Hect, E3 ligase catalytic domain"/>
    <property type="match status" value="1"/>
</dbReference>
<evidence type="ECO:0000256" key="7">
    <source>
        <dbReference type="PROSITE-ProRule" id="PRU00104"/>
    </source>
</evidence>
<comment type="similarity">
    <text evidence="6">Belongs to the UPL family.</text>
</comment>
<reference evidence="10 11" key="1">
    <citation type="journal article" date="2024" name="Nat. Commun.">
        <title>Phylogenomics reveals the evolutionary origins of lichenization in chlorophyte algae.</title>
        <authorList>
            <person name="Puginier C."/>
            <person name="Libourel C."/>
            <person name="Otte J."/>
            <person name="Skaloud P."/>
            <person name="Haon M."/>
            <person name="Grisel S."/>
            <person name="Petersen M."/>
            <person name="Berrin J.G."/>
            <person name="Delaux P.M."/>
            <person name="Dal Grande F."/>
            <person name="Keller J."/>
        </authorList>
    </citation>
    <scope>NUCLEOTIDE SEQUENCE [LARGE SCALE GENOMIC DNA]</scope>
    <source>
        <strain evidence="10 11">SAG 2145</strain>
    </source>
</reference>
<dbReference type="Gene3D" id="3.30.2160.10">
    <property type="entry name" value="Hect, E3 ligase catalytic domain"/>
    <property type="match status" value="1"/>
</dbReference>
<sequence>MPFFSGQSSTRRVDLRGKSRTEETREQTLERTRKEREARRVTRLNQDSAKKIQATWRGRRAVGAQRGSVQAAWEGRFGEAGCRASLDDLGDETFLRSLLFWQKGDNVGGQALAKACQLLLLQASSAGSGLEQPQQTSQQHACQLLRRKRLLVASLSTLTNRRYKLEWSQQLHAPANIVNAAEMQRNPQSQPVQFLAAALLHFTGPVSAASASRPASSATPLILHLAHSGLIADLQKLTASRPHQNSRSHDVGSSHRAGSAAMDIDSFLQASNSDGHPSASEMHRAIDAAHASCRQPQSTSNGGEHNTSNGSQAGATASETSASQGGPSLCKQLAQGLMQSYLVACQQQSVAQRGTCVRDLLHILCQPFLHQREPMWRVLEAAMCALCVQELAGRSHAELAGMLPAEHEWGRAGAAICLLSNLLEVGGPTLQGLRQQGTPMRAFVSTLQTLLSIAPCSCIFQHQSLENDDSEEGEEEEEEEEAADTPSAPEAGMQSPACPSTPVQAENLTWGSKQPDHRAIREFHAAADRALPATLKPLITALLPFSIIFDPAHVDRPQLVDTGQCPVSPPDVLALCHFILALIQVPGLRQKTLISLALGADFVPRLWASYLKDAWQRFQVGDPAYQELKRDSLDPGWMLPLRLLSEVYTTHMATSGQLEMYESQKPLPLLELYNPLKPRQGLVSLLKHALFQVIWLDSTPSNRVSNAGDGPRTALAARNQQRDTAGKLLSQLYDRNSRQAFAPQHAFLDPRVPTDQITAQLQSELSSRLRKPAIGQSRVWMLLRHAPFLIPFETRARLLQLFISKDKMDYDRYMGRTFILIRRDHMVEDGFARLGNLSEELKARVQIRFIDEHGLEEAGIDGGGLFKDFMENLIKQAFDPSAGLFNATSDNRLYPNPAAQLGNIDAMPMMDFLGSMLGKCVYEGILIDVPLAGFFLKKFRTTLCDVNDLPTLDGELYRNLMLLRDWDGDVTEDFSRSFTITDDLGGRTREVELVPGGSDIPVTNANRMEFIRLVSSYRLNTQLRVAAEAFKRGFSHLIHPAWVTMFNGEELQKLISGGADLGLDLADLRRHIVYASGYADDHPVIQIFWQVMEQLTDEEQSQWLKFVTACSRAPLLGFRYLEPPLCIQLAGHVGNAESLERLPTSATCMNLLKLPPYSSPHLMLQKLRLAISNVSGFDLS</sequence>
<feature type="compositionally biased region" description="Basic and acidic residues" evidence="8">
    <location>
        <begin position="11"/>
        <end position="40"/>
    </location>
</feature>
<accession>A0AAW1QIR4</accession>
<dbReference type="EC" id="2.3.2.26" evidence="2"/>
<feature type="compositionally biased region" description="Polar residues" evidence="8">
    <location>
        <begin position="294"/>
        <end position="325"/>
    </location>
</feature>
<dbReference type="PROSITE" id="PS50237">
    <property type="entry name" value="HECT"/>
    <property type="match status" value="1"/>
</dbReference>
<keyword evidence="3" id="KW-0808">Transferase</keyword>
<evidence type="ECO:0000256" key="2">
    <source>
        <dbReference type="ARBA" id="ARBA00012485"/>
    </source>
</evidence>
<dbReference type="Proteomes" id="UP001438707">
    <property type="component" value="Unassembled WGS sequence"/>
</dbReference>